<reference evidence="3" key="1">
    <citation type="submission" date="2024-04" db="EMBL/GenBank/DDBJ databases">
        <authorList>
            <consortium name="Molecular Ecology Group"/>
        </authorList>
    </citation>
    <scope>NUCLEOTIDE SEQUENCE</scope>
</reference>
<keyword evidence="1" id="KW-0812">Transmembrane</keyword>
<dbReference type="AlphaFoldDB" id="A0AAV2NG10"/>
<dbReference type="PANTHER" id="PTHR21113">
    <property type="entry name" value="AGAP001705-PA"/>
    <property type="match status" value="1"/>
</dbReference>
<protein>
    <recommendedName>
        <fullName evidence="2">Chitin-binding type-4 domain-containing protein</fullName>
    </recommendedName>
</protein>
<keyword evidence="1" id="KW-1133">Transmembrane helix</keyword>
<proteinExistence type="predicted"/>
<evidence type="ECO:0000256" key="1">
    <source>
        <dbReference type="SAM" id="Phobius"/>
    </source>
</evidence>
<keyword evidence="4" id="KW-1185">Reference proteome</keyword>
<keyword evidence="1" id="KW-0472">Membrane</keyword>
<dbReference type="Proteomes" id="UP001497644">
    <property type="component" value="Chromosome 14"/>
</dbReference>
<gene>
    <name evidence="3" type="ORF">LPLAT_LOCUS4195</name>
</gene>
<dbReference type="EMBL" id="OZ034837">
    <property type="protein sequence ID" value="CAL1678311.1"/>
    <property type="molecule type" value="Genomic_DNA"/>
</dbReference>
<accession>A0AAV2NG10</accession>
<feature type="transmembrane region" description="Helical" evidence="1">
    <location>
        <begin position="6"/>
        <end position="27"/>
    </location>
</feature>
<organism evidence="3 4">
    <name type="scientific">Lasius platythorax</name>
    <dbReference type="NCBI Taxonomy" id="488582"/>
    <lineage>
        <taxon>Eukaryota</taxon>
        <taxon>Metazoa</taxon>
        <taxon>Ecdysozoa</taxon>
        <taxon>Arthropoda</taxon>
        <taxon>Hexapoda</taxon>
        <taxon>Insecta</taxon>
        <taxon>Pterygota</taxon>
        <taxon>Neoptera</taxon>
        <taxon>Endopterygota</taxon>
        <taxon>Hymenoptera</taxon>
        <taxon>Apocrita</taxon>
        <taxon>Aculeata</taxon>
        <taxon>Formicoidea</taxon>
        <taxon>Formicidae</taxon>
        <taxon>Formicinae</taxon>
        <taxon>Lasius</taxon>
        <taxon>Lasius</taxon>
    </lineage>
</organism>
<evidence type="ECO:0000313" key="3">
    <source>
        <dbReference type="EMBL" id="CAL1678311.1"/>
    </source>
</evidence>
<dbReference type="Pfam" id="PF03067">
    <property type="entry name" value="LPMO_10"/>
    <property type="match status" value="1"/>
</dbReference>
<sequence>MAYVKLVVIFILGIFYLEGIYGHGMLMEPVNRGSAWRKGFKTPINYDDDGNYCGGLFVQKSNGGKCGLCGDDYKMPQPRPNENGGKYGTGTIVKTYKPGQMIELVARITANHMGFFQYSICPLNHGKELETEECFAKYPLKMEDGSDRYVLKSSNRGDYKMNAYLPKDLTCEHCVLRWEYVAGNNWGKCEDGTNKQGCGPQETFKSCSDISIA</sequence>
<feature type="domain" description="Chitin-binding type-4" evidence="2">
    <location>
        <begin position="23"/>
        <end position="210"/>
    </location>
</feature>
<evidence type="ECO:0000313" key="4">
    <source>
        <dbReference type="Proteomes" id="UP001497644"/>
    </source>
</evidence>
<evidence type="ECO:0000259" key="2">
    <source>
        <dbReference type="Pfam" id="PF03067"/>
    </source>
</evidence>
<dbReference type="PANTHER" id="PTHR21113:SF4">
    <property type="entry name" value="CHITIN-BINDING TYPE-4 DOMAIN-CONTAINING PROTEIN"/>
    <property type="match status" value="1"/>
</dbReference>
<dbReference type="InterPro" id="IPR004302">
    <property type="entry name" value="Cellulose/chitin-bd_N"/>
</dbReference>
<name>A0AAV2NG10_9HYME</name>